<protein>
    <recommendedName>
        <fullName evidence="4">Proteinase inhibitor I42 chagasin domain-containing protein</fullName>
    </recommendedName>
</protein>
<dbReference type="RefSeq" id="WP_344785534.1">
    <property type="nucleotide sequence ID" value="NZ_BAAAZW010000011.1"/>
</dbReference>
<feature type="signal peptide" evidence="1">
    <location>
        <begin position="1"/>
        <end position="23"/>
    </location>
</feature>
<gene>
    <name evidence="2" type="ORF">GCM10022231_32200</name>
</gene>
<accession>A0ABP7PP87</accession>
<comment type="caution">
    <text evidence="2">The sequence shown here is derived from an EMBL/GenBank/DDBJ whole genome shotgun (WGS) entry which is preliminary data.</text>
</comment>
<evidence type="ECO:0000313" key="2">
    <source>
        <dbReference type="EMBL" id="GAA3968700.1"/>
    </source>
</evidence>
<proteinExistence type="predicted"/>
<sequence>MWSFRRVLFAVLLAVVTLVGATACGGDEEPANQGVPLPKDFPTAQVPLVDGAVLSAEGADPQWQITVQAPANEGNAFDNAVTKLTQDSYVESSRSETTGEKSVLLSRETGGKTYWVTVGISAAASASRTTIMYSVTVT</sequence>
<dbReference type="PROSITE" id="PS51257">
    <property type="entry name" value="PROKAR_LIPOPROTEIN"/>
    <property type="match status" value="1"/>
</dbReference>
<dbReference type="EMBL" id="BAAAZW010000011">
    <property type="protein sequence ID" value="GAA3968700.1"/>
    <property type="molecule type" value="Genomic_DNA"/>
</dbReference>
<evidence type="ECO:0000256" key="1">
    <source>
        <dbReference type="SAM" id="SignalP"/>
    </source>
</evidence>
<organism evidence="2 3">
    <name type="scientific">Gordonia caeni</name>
    <dbReference type="NCBI Taxonomy" id="1007097"/>
    <lineage>
        <taxon>Bacteria</taxon>
        <taxon>Bacillati</taxon>
        <taxon>Actinomycetota</taxon>
        <taxon>Actinomycetes</taxon>
        <taxon>Mycobacteriales</taxon>
        <taxon>Gordoniaceae</taxon>
        <taxon>Gordonia</taxon>
    </lineage>
</organism>
<keyword evidence="1" id="KW-0732">Signal</keyword>
<keyword evidence="3" id="KW-1185">Reference proteome</keyword>
<evidence type="ECO:0008006" key="4">
    <source>
        <dbReference type="Google" id="ProtNLM"/>
    </source>
</evidence>
<dbReference type="Proteomes" id="UP001418444">
    <property type="component" value="Unassembled WGS sequence"/>
</dbReference>
<evidence type="ECO:0000313" key="3">
    <source>
        <dbReference type="Proteomes" id="UP001418444"/>
    </source>
</evidence>
<reference evidence="3" key="1">
    <citation type="journal article" date="2019" name="Int. J. Syst. Evol. Microbiol.">
        <title>The Global Catalogue of Microorganisms (GCM) 10K type strain sequencing project: providing services to taxonomists for standard genome sequencing and annotation.</title>
        <authorList>
            <consortium name="The Broad Institute Genomics Platform"/>
            <consortium name="The Broad Institute Genome Sequencing Center for Infectious Disease"/>
            <person name="Wu L."/>
            <person name="Ma J."/>
        </authorList>
    </citation>
    <scope>NUCLEOTIDE SEQUENCE [LARGE SCALE GENOMIC DNA]</scope>
    <source>
        <strain evidence="3">JCM 16923</strain>
    </source>
</reference>
<name>A0ABP7PP87_9ACTN</name>
<feature type="chain" id="PRO_5045825045" description="Proteinase inhibitor I42 chagasin domain-containing protein" evidence="1">
    <location>
        <begin position="24"/>
        <end position="138"/>
    </location>
</feature>